<dbReference type="KEGG" id="vg:41901698"/>
<evidence type="ECO:0000313" key="1">
    <source>
        <dbReference type="EMBL" id="AJL34005.1"/>
    </source>
</evidence>
<evidence type="ECO:0000313" key="2">
    <source>
        <dbReference type="Proteomes" id="UP000105860"/>
    </source>
</evidence>
<dbReference type="EMBL" id="KM111294">
    <property type="protein sequence ID" value="AJL34005.1"/>
    <property type="molecule type" value="Genomic_DNA"/>
</dbReference>
<organismHost>
    <name type="scientific">Ornithodoros</name>
    <name type="common">relapsing fever ticks</name>
    <dbReference type="NCBI Taxonomy" id="6937"/>
</organismHost>
<organismHost>
    <name type="scientific">Potamochoerus larvatus</name>
    <name type="common">Bushpig</name>
    <dbReference type="NCBI Taxonomy" id="273792"/>
</organismHost>
<name>A0A0C5AZ90_ASF</name>
<dbReference type="RefSeq" id="YP_009702725.1">
    <property type="nucleotide sequence ID" value="NC_044945.1"/>
</dbReference>
<dbReference type="Proteomes" id="UP000105860">
    <property type="component" value="Segment"/>
</dbReference>
<dbReference type="GeneID" id="41901698"/>
<dbReference type="Pfam" id="PF01671">
    <property type="entry name" value="ASFV_360"/>
    <property type="match status" value="1"/>
</dbReference>
<protein>
    <submittedName>
        <fullName evidence="1">MGF 360-1L</fullName>
    </submittedName>
</protein>
<organismHost>
    <name type="scientific">Phacochoerus africanus</name>
    <name type="common">Warthog</name>
    <dbReference type="NCBI Taxonomy" id="41426"/>
</organismHost>
<dbReference type="GO" id="GO:0042330">
    <property type="term" value="P:taxis"/>
    <property type="evidence" value="ECO:0007669"/>
    <property type="project" value="InterPro"/>
</dbReference>
<organismHost>
    <name type="scientific">Ornithodoros moubata</name>
    <name type="common">Soft tick</name>
    <name type="synonym">Argasid tick</name>
    <dbReference type="NCBI Taxonomy" id="6938"/>
</organismHost>
<accession>A0A0C5AZ90</accession>
<organismHost>
    <name type="scientific">Phacochoerus aethiopicus</name>
    <name type="common">Warthog</name>
    <dbReference type="NCBI Taxonomy" id="85517"/>
</organismHost>
<sequence length="356" mass="41530">MPTPSSLQALTKKVLATQHISKEYSQSREYCHILKCCGLWWHGGPIMLSTNDEDHQMIKSVTFKDGLEINLALMKAVQENNYNLIKLFTEWGANINFGLATANTECTWNFCRKLGAKKTLGETDAINIFCKVYRIKSSSNIIICHELLSNNFLFLNIDILKTIIYWDLEKISINFILDDVSFSEKLTRFWYALAVRYNYTEAIQYFYQRYKHFKDWRLICGLSFNNVYDFHEMNNIKKIDMSINDMMYLSCTRDSNFLTIYYCFVLGVDINLAMIISVKLCQITNIFFCIDLGATAFEECLEIAKRKNDNILVKILSFKNYSPESSLLSLKTTDPEKIKVLLENYKTKSMLLFIKR</sequence>
<dbReference type="InterPro" id="IPR002595">
    <property type="entry name" value="ASFV_MGF360"/>
</dbReference>
<organism evidence="1 2">
    <name type="scientific">African swine fever virus</name>
    <name type="common">ASFV</name>
    <dbReference type="NCBI Taxonomy" id="10497"/>
    <lineage>
        <taxon>Viruses</taxon>
        <taxon>Varidnaviria</taxon>
        <taxon>Bamfordvirae</taxon>
        <taxon>Nucleocytoviricota</taxon>
        <taxon>Pokkesviricetes</taxon>
        <taxon>Asfuvirales</taxon>
        <taxon>Asfarviridae</taxon>
        <taxon>Asfivirus</taxon>
        <taxon>Asfivirus haemorrhagiae</taxon>
    </lineage>
</organism>
<gene>
    <name evidence="1" type="primary">MGF 360-1L</name>
</gene>
<reference evidence="1 2" key="1">
    <citation type="journal article" date="2015" name="Virus Genes">
        <title>Comparative analysis of the complete genome sequences of Kenyan African swine fever virus isolates within p72 genotypes IX and X.</title>
        <authorList>
            <person name="Bishop R.P."/>
            <person name="Fleischauer C."/>
            <person name="de Villiers E.P."/>
            <person name="Okoth E.A."/>
            <person name="Arias M."/>
            <person name="Gallardo C."/>
            <person name="Upton C."/>
        </authorList>
    </citation>
    <scope>NUCLEOTIDE SEQUENCE [LARGE SCALE GENOMIC DNA]</scope>
    <source>
        <strain evidence="1">Ken05/Tk1</strain>
    </source>
</reference>
<proteinExistence type="predicted"/>
<organismHost>
    <name type="scientific">Sus scrofa</name>
    <name type="common">Pig</name>
    <dbReference type="NCBI Taxonomy" id="9823"/>
</organismHost>